<dbReference type="Pfam" id="PF23023">
    <property type="entry name" value="Anti-Pycsar_Apyc1"/>
    <property type="match status" value="1"/>
</dbReference>
<keyword evidence="11" id="KW-1185">Reference proteome</keyword>
<feature type="binding site" evidence="8">
    <location>
        <position position="61"/>
    </location>
    <ligand>
        <name>Zn(2+)</name>
        <dbReference type="ChEBI" id="CHEBI:29105"/>
        <label>1</label>
        <note>catalytic</note>
    </ligand>
</feature>
<keyword evidence="6 8" id="KW-0378">Hydrolase</keyword>
<dbReference type="HAMAP" id="MF_01818">
    <property type="entry name" value="RNase_Z_BN"/>
    <property type="match status" value="1"/>
</dbReference>
<dbReference type="RefSeq" id="WP_073341854.1">
    <property type="nucleotide sequence ID" value="NZ_FQVH01000005.1"/>
</dbReference>
<dbReference type="STRING" id="1121256.SAMN02746089_00732"/>
<dbReference type="InterPro" id="IPR036866">
    <property type="entry name" value="RibonucZ/Hydroxyglut_hydro"/>
</dbReference>
<dbReference type="Gene3D" id="3.60.15.10">
    <property type="entry name" value="Ribonuclease Z/Hydroxyacylglutathione hydrolase-like"/>
    <property type="match status" value="1"/>
</dbReference>
<dbReference type="AlphaFoldDB" id="A0A1M4W267"/>
<name>A0A1M4W267_9THEO</name>
<dbReference type="PANTHER" id="PTHR46018:SF2">
    <property type="entry name" value="ZINC PHOSPHODIESTERASE ELAC PROTEIN 1"/>
    <property type="match status" value="1"/>
</dbReference>
<dbReference type="EMBL" id="FQVH01000005">
    <property type="protein sequence ID" value="SHE75250.1"/>
    <property type="molecule type" value="Genomic_DNA"/>
</dbReference>
<evidence type="ECO:0000259" key="9">
    <source>
        <dbReference type="SMART" id="SM00849"/>
    </source>
</evidence>
<reference evidence="10 11" key="1">
    <citation type="submission" date="2016-11" db="EMBL/GenBank/DDBJ databases">
        <authorList>
            <person name="Jaros S."/>
            <person name="Januszkiewicz K."/>
            <person name="Wedrychowicz H."/>
        </authorList>
    </citation>
    <scope>NUCLEOTIDE SEQUENCE [LARGE SCALE GENOMIC DNA]</scope>
    <source>
        <strain evidence="10 11">DSM 17918</strain>
    </source>
</reference>
<keyword evidence="7 8" id="KW-0862">Zinc</keyword>
<proteinExistence type="inferred from homology"/>
<dbReference type="PANTHER" id="PTHR46018">
    <property type="entry name" value="ZINC PHOSPHODIESTERASE ELAC PROTEIN 1"/>
    <property type="match status" value="1"/>
</dbReference>
<feature type="binding site" evidence="8">
    <location>
        <position position="66"/>
    </location>
    <ligand>
        <name>Zn(2+)</name>
        <dbReference type="ChEBI" id="CHEBI:29105"/>
        <label>2</label>
        <note>catalytic</note>
    </ligand>
</feature>
<keyword evidence="5 8" id="KW-0255">Endonuclease</keyword>
<dbReference type="SMART" id="SM00849">
    <property type="entry name" value="Lactamase_B"/>
    <property type="match status" value="1"/>
</dbReference>
<dbReference type="CDD" id="cd07717">
    <property type="entry name" value="RNaseZ_ZiPD-like_MBL-fold"/>
    <property type="match status" value="1"/>
</dbReference>
<dbReference type="NCBIfam" id="NF000801">
    <property type="entry name" value="PRK00055.1-3"/>
    <property type="match status" value="1"/>
</dbReference>
<feature type="binding site" evidence="8">
    <location>
        <position position="63"/>
    </location>
    <ligand>
        <name>Zn(2+)</name>
        <dbReference type="ChEBI" id="CHEBI:29105"/>
        <label>1</label>
        <note>catalytic</note>
    </ligand>
</feature>
<evidence type="ECO:0000256" key="4">
    <source>
        <dbReference type="ARBA" id="ARBA00022723"/>
    </source>
</evidence>
<evidence type="ECO:0000256" key="5">
    <source>
        <dbReference type="ARBA" id="ARBA00022759"/>
    </source>
</evidence>
<dbReference type="SUPFAM" id="SSF56281">
    <property type="entry name" value="Metallo-hydrolase/oxidoreductase"/>
    <property type="match status" value="1"/>
</dbReference>
<feature type="binding site" evidence="8">
    <location>
        <position position="205"/>
    </location>
    <ligand>
        <name>Zn(2+)</name>
        <dbReference type="ChEBI" id="CHEBI:29105"/>
        <label>1</label>
        <note>catalytic</note>
    </ligand>
</feature>
<comment type="similarity">
    <text evidence="8">Belongs to the RNase Z family.</text>
</comment>
<keyword evidence="2 8" id="KW-0819">tRNA processing</keyword>
<protein>
    <recommendedName>
        <fullName evidence="8">Ribonuclease Z</fullName>
        <shortName evidence="8">RNase Z</shortName>
        <ecNumber evidence="8">3.1.26.11</ecNumber>
    </recommendedName>
    <alternativeName>
        <fullName evidence="8">tRNA 3 endonuclease</fullName>
    </alternativeName>
    <alternativeName>
        <fullName evidence="8">tRNase Z</fullName>
    </alternativeName>
</protein>
<organism evidence="10 11">
    <name type="scientific">Caldanaerobius fijiensis DSM 17918</name>
    <dbReference type="NCBI Taxonomy" id="1121256"/>
    <lineage>
        <taxon>Bacteria</taxon>
        <taxon>Bacillati</taxon>
        <taxon>Bacillota</taxon>
        <taxon>Clostridia</taxon>
        <taxon>Thermoanaerobacterales</taxon>
        <taxon>Thermoanaerobacteraceae</taxon>
        <taxon>Caldanaerobius</taxon>
    </lineage>
</organism>
<comment type="function">
    <text evidence="8">Zinc phosphodiesterase, which displays some tRNA 3'-processing endonuclease activity. Probably involved in tRNA maturation, by removing a 3'-trailer from precursor tRNA.</text>
</comment>
<dbReference type="InterPro" id="IPR013471">
    <property type="entry name" value="RNase_Z/BN"/>
</dbReference>
<feature type="domain" description="Metallo-beta-lactamase" evidence="9">
    <location>
        <begin position="19"/>
        <end position="227"/>
    </location>
</feature>
<dbReference type="InterPro" id="IPR001279">
    <property type="entry name" value="Metallo-B-lactamas"/>
</dbReference>
<feature type="binding site" evidence="8">
    <location>
        <position position="205"/>
    </location>
    <ligand>
        <name>Zn(2+)</name>
        <dbReference type="ChEBI" id="CHEBI:29105"/>
        <label>2</label>
        <note>catalytic</note>
    </ligand>
</feature>
<comment type="catalytic activity">
    <reaction evidence="8">
        <text>Endonucleolytic cleavage of RNA, removing extra 3' nucleotides from tRNA precursor, generating 3' termini of tRNAs. A 3'-hydroxy group is left at the tRNA terminus and a 5'-phosphoryl group is left at the trailer molecule.</text>
        <dbReference type="EC" id="3.1.26.11"/>
    </reaction>
</comment>
<dbReference type="NCBIfam" id="TIGR02651">
    <property type="entry name" value="RNase_Z"/>
    <property type="match status" value="1"/>
</dbReference>
<accession>A0A1M4W267</accession>
<dbReference type="EC" id="3.1.26.11" evidence="8"/>
<evidence type="ECO:0000256" key="6">
    <source>
        <dbReference type="ARBA" id="ARBA00022801"/>
    </source>
</evidence>
<dbReference type="GO" id="GO:0042781">
    <property type="term" value="F:3'-tRNA processing endoribonuclease activity"/>
    <property type="evidence" value="ECO:0007669"/>
    <property type="project" value="UniProtKB-UniRule"/>
</dbReference>
<gene>
    <name evidence="8" type="primary">rnz</name>
    <name evidence="10" type="ORF">SAMN02746089_00732</name>
</gene>
<evidence type="ECO:0000313" key="10">
    <source>
        <dbReference type="EMBL" id="SHE75250.1"/>
    </source>
</evidence>
<feature type="binding site" evidence="8">
    <location>
        <position position="137"/>
    </location>
    <ligand>
        <name>Zn(2+)</name>
        <dbReference type="ChEBI" id="CHEBI:29105"/>
        <label>1</label>
        <note>catalytic</note>
    </ligand>
</feature>
<dbReference type="GO" id="GO:0008270">
    <property type="term" value="F:zinc ion binding"/>
    <property type="evidence" value="ECO:0007669"/>
    <property type="project" value="UniProtKB-UniRule"/>
</dbReference>
<evidence type="ECO:0000256" key="1">
    <source>
        <dbReference type="ARBA" id="ARBA00011738"/>
    </source>
</evidence>
<dbReference type="Proteomes" id="UP000184088">
    <property type="component" value="Unassembled WGS sequence"/>
</dbReference>
<feature type="active site" description="Proton acceptor" evidence="8">
    <location>
        <position position="65"/>
    </location>
</feature>
<evidence type="ECO:0000313" key="11">
    <source>
        <dbReference type="Proteomes" id="UP000184088"/>
    </source>
</evidence>
<keyword evidence="4 8" id="KW-0479">Metal-binding</keyword>
<comment type="cofactor">
    <cofactor evidence="8">
        <name>Zn(2+)</name>
        <dbReference type="ChEBI" id="CHEBI:29105"/>
    </cofactor>
    <text evidence="8">Binds 2 Zn(2+) ions.</text>
</comment>
<sequence>MFDVCLLGTGGMVPLPYRYLTSLILRYNGTTILVDCGEGTQIPLQELRWGFKSINAVLFTHYHGDHITGLPGILYQMLNAERTEKLILMGPKGISILENMINVLFKNISFDIEFKELAEGEVLNIGDIVVKNTPVWHTVTCYGYSFEVKRLPEFDVEKAKKLNIPVKLWNALQHGQVVQYEGRIYTPDMVWGKERKGLKVSYSTDTRPTKSLIDLIKESDLFIGEGMYGDDKDLEKAIEKCHSTFSETAHIAKEANVTELWLTHYSPSLVNPVKFIKNATSIFPNTVIGKDLMIKSLKFSP</sequence>
<keyword evidence="3 8" id="KW-0540">Nuclease</keyword>
<feature type="binding site" evidence="8">
    <location>
        <position position="264"/>
    </location>
    <ligand>
        <name>Zn(2+)</name>
        <dbReference type="ChEBI" id="CHEBI:29105"/>
        <label>2</label>
        <note>catalytic</note>
    </ligand>
</feature>
<dbReference type="OrthoDB" id="9800940at2"/>
<evidence type="ECO:0000256" key="7">
    <source>
        <dbReference type="ARBA" id="ARBA00022833"/>
    </source>
</evidence>
<comment type="subunit">
    <text evidence="1 8">Homodimer.</text>
</comment>
<evidence type="ECO:0000256" key="8">
    <source>
        <dbReference type="HAMAP-Rule" id="MF_01818"/>
    </source>
</evidence>
<evidence type="ECO:0000256" key="2">
    <source>
        <dbReference type="ARBA" id="ARBA00022694"/>
    </source>
</evidence>
<evidence type="ECO:0000256" key="3">
    <source>
        <dbReference type="ARBA" id="ARBA00022722"/>
    </source>
</evidence>
<feature type="binding site" evidence="8">
    <location>
        <position position="65"/>
    </location>
    <ligand>
        <name>Zn(2+)</name>
        <dbReference type="ChEBI" id="CHEBI:29105"/>
        <label>2</label>
        <note>catalytic</note>
    </ligand>
</feature>